<evidence type="ECO:0000313" key="4">
    <source>
        <dbReference type="Proteomes" id="UP000800041"/>
    </source>
</evidence>
<protein>
    <recommendedName>
        <fullName evidence="2">UBX domain-containing protein</fullName>
    </recommendedName>
</protein>
<dbReference type="AlphaFoldDB" id="A0A6G1GUW7"/>
<dbReference type="Proteomes" id="UP000800041">
    <property type="component" value="Unassembled WGS sequence"/>
</dbReference>
<proteinExistence type="predicted"/>
<dbReference type="Pfam" id="PF11470">
    <property type="entry name" value="TUG-UBL1"/>
    <property type="match status" value="1"/>
</dbReference>
<accession>A0A6G1GUW7</accession>
<evidence type="ECO:0000256" key="1">
    <source>
        <dbReference type="SAM" id="MobiDB-lite"/>
    </source>
</evidence>
<dbReference type="PROSITE" id="PS50033">
    <property type="entry name" value="UBX"/>
    <property type="match status" value="1"/>
</dbReference>
<dbReference type="GO" id="GO:0006886">
    <property type="term" value="P:intracellular protein transport"/>
    <property type="evidence" value="ECO:0007669"/>
    <property type="project" value="TreeGrafter"/>
</dbReference>
<feature type="domain" description="UBX" evidence="2">
    <location>
        <begin position="372"/>
        <end position="450"/>
    </location>
</feature>
<dbReference type="InterPro" id="IPR001012">
    <property type="entry name" value="UBX_dom"/>
</dbReference>
<sequence length="527" mass="56912">MASYVTIIDTSFRRNKVSTSPGTYMSDVLDQACKKFNHNPAQYSLKYKTKAIDLSLPYRLAGLPPGAELELVQASRSPTVVTVALQVSDPTRTFKIVNKFPSTTPLWQILRQFEVGQGENTPPNLNFTQRAVPQTDGTGGSGAGRLLYETPVINVMGRELASISDLQKTLAQLGMNNGNHLLRLSFRKTDLPLEEAMTEISQYFQAEEQPEAGAHAGAHADTAGQSSSVPDVENAAVTEDIAGLPNPEEPAPSPKEEAESSPAKDQKTSSTESAPSHAKTPTSTANVPDSPSPNNPPAAPSHPAQRQTTIYLPPSSTAPQATRHAFSEADYEPTVEHAKRHQAHLNETTRNKRLPSDAELAAAEKEKMDKLASISSVKIRVRLPDQSIVEGIFGSEETAADLYKWVGTLLRDREARFVLKYAPPKLMTMTEGGERLVKDLRLRNELVMMVWEDGVDAKTRAAPSLSQEAGGKAVAMRVEEPVPEEEKKDVGKGGILGLGKKQGGGGGGGSSGDKEAKLKKFLKFGKK</sequence>
<dbReference type="SUPFAM" id="SSF54236">
    <property type="entry name" value="Ubiquitin-like"/>
    <property type="match status" value="2"/>
</dbReference>
<name>A0A6G1GUW7_9PEZI</name>
<dbReference type="InterPro" id="IPR029071">
    <property type="entry name" value="Ubiquitin-like_domsf"/>
</dbReference>
<gene>
    <name evidence="3" type="ORF">K402DRAFT_422780</name>
</gene>
<dbReference type="PANTHER" id="PTHR46467">
    <property type="entry name" value="TETHER CONTAINING UBX DOMAIN FOR GLUT4"/>
    <property type="match status" value="1"/>
</dbReference>
<organism evidence="3 4">
    <name type="scientific">Aulographum hederae CBS 113979</name>
    <dbReference type="NCBI Taxonomy" id="1176131"/>
    <lineage>
        <taxon>Eukaryota</taxon>
        <taxon>Fungi</taxon>
        <taxon>Dikarya</taxon>
        <taxon>Ascomycota</taxon>
        <taxon>Pezizomycotina</taxon>
        <taxon>Dothideomycetes</taxon>
        <taxon>Pleosporomycetidae</taxon>
        <taxon>Aulographales</taxon>
        <taxon>Aulographaceae</taxon>
    </lineage>
</organism>
<dbReference type="CDD" id="cd16105">
    <property type="entry name" value="Ubl_ASPSCR1_like"/>
    <property type="match status" value="1"/>
</dbReference>
<dbReference type="InterPro" id="IPR021569">
    <property type="entry name" value="TUG-UBL1"/>
</dbReference>
<keyword evidence="4" id="KW-1185">Reference proteome</keyword>
<feature type="region of interest" description="Disordered" evidence="1">
    <location>
        <begin position="463"/>
        <end position="514"/>
    </location>
</feature>
<dbReference type="EMBL" id="ML977167">
    <property type="protein sequence ID" value="KAF1984570.1"/>
    <property type="molecule type" value="Genomic_DNA"/>
</dbReference>
<feature type="compositionally biased region" description="Gly residues" evidence="1">
    <location>
        <begin position="492"/>
        <end position="511"/>
    </location>
</feature>
<feature type="compositionally biased region" description="Basic and acidic residues" evidence="1">
    <location>
        <begin position="254"/>
        <end position="267"/>
    </location>
</feature>
<feature type="compositionally biased region" description="Basic and acidic residues" evidence="1">
    <location>
        <begin position="477"/>
        <end position="491"/>
    </location>
</feature>
<feature type="region of interest" description="Disordered" evidence="1">
    <location>
        <begin position="209"/>
        <end position="329"/>
    </location>
</feature>
<dbReference type="Gene3D" id="3.10.20.90">
    <property type="entry name" value="Phosphatidylinositol 3-kinase Catalytic Subunit, Chain A, domain 1"/>
    <property type="match status" value="2"/>
</dbReference>
<dbReference type="GO" id="GO:0005737">
    <property type="term" value="C:cytoplasm"/>
    <property type="evidence" value="ECO:0007669"/>
    <property type="project" value="TreeGrafter"/>
</dbReference>
<evidence type="ECO:0000259" key="2">
    <source>
        <dbReference type="PROSITE" id="PS50033"/>
    </source>
</evidence>
<dbReference type="OrthoDB" id="440781at2759"/>
<reference evidence="3" key="1">
    <citation type="journal article" date="2020" name="Stud. Mycol.">
        <title>101 Dothideomycetes genomes: a test case for predicting lifestyles and emergence of pathogens.</title>
        <authorList>
            <person name="Haridas S."/>
            <person name="Albert R."/>
            <person name="Binder M."/>
            <person name="Bloem J."/>
            <person name="Labutti K."/>
            <person name="Salamov A."/>
            <person name="Andreopoulos B."/>
            <person name="Baker S."/>
            <person name="Barry K."/>
            <person name="Bills G."/>
            <person name="Bluhm B."/>
            <person name="Cannon C."/>
            <person name="Castanera R."/>
            <person name="Culley D."/>
            <person name="Daum C."/>
            <person name="Ezra D."/>
            <person name="Gonzalez J."/>
            <person name="Henrissat B."/>
            <person name="Kuo A."/>
            <person name="Liang C."/>
            <person name="Lipzen A."/>
            <person name="Lutzoni F."/>
            <person name="Magnuson J."/>
            <person name="Mondo S."/>
            <person name="Nolan M."/>
            <person name="Ohm R."/>
            <person name="Pangilinan J."/>
            <person name="Park H.-J."/>
            <person name="Ramirez L."/>
            <person name="Alfaro M."/>
            <person name="Sun H."/>
            <person name="Tritt A."/>
            <person name="Yoshinaga Y."/>
            <person name="Zwiers L.-H."/>
            <person name="Turgeon B."/>
            <person name="Goodwin S."/>
            <person name="Spatafora J."/>
            <person name="Crous P."/>
            <person name="Grigoriev I."/>
        </authorList>
    </citation>
    <scope>NUCLEOTIDE SEQUENCE</scope>
    <source>
        <strain evidence="3">CBS 113979</strain>
    </source>
</reference>
<dbReference type="GO" id="GO:0005634">
    <property type="term" value="C:nucleus"/>
    <property type="evidence" value="ECO:0007669"/>
    <property type="project" value="TreeGrafter"/>
</dbReference>
<evidence type="ECO:0000313" key="3">
    <source>
        <dbReference type="EMBL" id="KAF1984570.1"/>
    </source>
</evidence>
<dbReference type="PANTHER" id="PTHR46467:SF1">
    <property type="entry name" value="TETHER CONTAINING UBX DOMAIN FOR GLUT4"/>
    <property type="match status" value="1"/>
</dbReference>
<feature type="compositionally biased region" description="Polar residues" evidence="1">
    <location>
        <begin position="305"/>
        <end position="320"/>
    </location>
</feature>
<feature type="compositionally biased region" description="Pro residues" evidence="1">
    <location>
        <begin position="290"/>
        <end position="300"/>
    </location>
</feature>
<feature type="compositionally biased region" description="Polar residues" evidence="1">
    <location>
        <begin position="268"/>
        <end position="284"/>
    </location>
</feature>
<feature type="compositionally biased region" description="Low complexity" evidence="1">
    <location>
        <begin position="209"/>
        <end position="225"/>
    </location>
</feature>
<dbReference type="GO" id="GO:0012506">
    <property type="term" value="C:vesicle membrane"/>
    <property type="evidence" value="ECO:0007669"/>
    <property type="project" value="TreeGrafter"/>
</dbReference>